<name>A0AAF3EL86_9BILA</name>
<organism evidence="3 4">
    <name type="scientific">Mesorhabditis belari</name>
    <dbReference type="NCBI Taxonomy" id="2138241"/>
    <lineage>
        <taxon>Eukaryota</taxon>
        <taxon>Metazoa</taxon>
        <taxon>Ecdysozoa</taxon>
        <taxon>Nematoda</taxon>
        <taxon>Chromadorea</taxon>
        <taxon>Rhabditida</taxon>
        <taxon>Rhabditina</taxon>
        <taxon>Rhabditomorpha</taxon>
        <taxon>Rhabditoidea</taxon>
        <taxon>Rhabditidae</taxon>
        <taxon>Mesorhabditinae</taxon>
        <taxon>Mesorhabditis</taxon>
    </lineage>
</organism>
<evidence type="ECO:0000259" key="2">
    <source>
        <dbReference type="PROSITE" id="PS50897"/>
    </source>
</evidence>
<accession>A0AAF3EL86</accession>
<dbReference type="SMART" id="SM00667">
    <property type="entry name" value="LisH"/>
    <property type="match status" value="1"/>
</dbReference>
<dbReference type="InterPro" id="IPR013144">
    <property type="entry name" value="CRA_dom"/>
</dbReference>
<dbReference type="InterPro" id="IPR006594">
    <property type="entry name" value="LisH"/>
</dbReference>
<dbReference type="SMART" id="SM00757">
    <property type="entry name" value="CRA"/>
    <property type="match status" value="1"/>
</dbReference>
<dbReference type="PROSITE" id="PS50896">
    <property type="entry name" value="LISH"/>
    <property type="match status" value="1"/>
</dbReference>
<evidence type="ECO:0000313" key="3">
    <source>
        <dbReference type="Proteomes" id="UP000887575"/>
    </source>
</evidence>
<feature type="compositionally biased region" description="Acidic residues" evidence="1">
    <location>
        <begin position="69"/>
        <end position="81"/>
    </location>
</feature>
<dbReference type="InterPro" id="IPR024964">
    <property type="entry name" value="CTLH/CRA"/>
</dbReference>
<feature type="region of interest" description="Disordered" evidence="1">
    <location>
        <begin position="1"/>
        <end position="106"/>
    </location>
</feature>
<dbReference type="PANTHER" id="PTHR12864">
    <property type="entry name" value="RAN BINDING PROTEIN 9-RELATED"/>
    <property type="match status" value="1"/>
</dbReference>
<feature type="compositionally biased region" description="Basic and acidic residues" evidence="1">
    <location>
        <begin position="82"/>
        <end position="94"/>
    </location>
</feature>
<feature type="domain" description="CTLH" evidence="2">
    <location>
        <begin position="146"/>
        <end position="203"/>
    </location>
</feature>
<sequence length="323" mass="36339">MSDGGTPFETARSRPSSAAPLDLEHSHETHDDHEDMEMDRLSSASDDYSSQQHREITITFNPDVIEPTPNEELEDDDEEERDERNQRENKRIDRSTATFPQPMATPSQPDFIRVVLEFLINEGYKEAAEALCLDTGIELPKEEADYLDARVTIRAAIEEGRVDEAITKVNELCPQLLCENPTIHFLLMQQNLIEMIRNGETEKALEYAQTHIAGKDNNIAENQLDQLEKTFALLAFENPQASPFGSLLDQTHRQQVSNTVNAAVLGALNKPSRPKIEVLFKMLVFAQQQMHAVMKSDEPVPDAASIAMRLFQDQSHLPSASIS</sequence>
<feature type="compositionally biased region" description="Basic and acidic residues" evidence="1">
    <location>
        <begin position="22"/>
        <end position="33"/>
    </location>
</feature>
<dbReference type="Pfam" id="PF10607">
    <property type="entry name" value="CTLH"/>
    <property type="match status" value="1"/>
</dbReference>
<dbReference type="AlphaFoldDB" id="A0AAF3EL86"/>
<dbReference type="InterPro" id="IPR006595">
    <property type="entry name" value="CTLH_C"/>
</dbReference>
<evidence type="ECO:0000313" key="4">
    <source>
        <dbReference type="WBParaSite" id="MBELARI_LOCUS14726"/>
    </source>
</evidence>
<reference evidence="4" key="1">
    <citation type="submission" date="2024-02" db="UniProtKB">
        <authorList>
            <consortium name="WormBaseParasite"/>
        </authorList>
    </citation>
    <scope>IDENTIFICATION</scope>
</reference>
<dbReference type="WBParaSite" id="MBELARI_LOCUS14726">
    <property type="protein sequence ID" value="MBELARI_LOCUS14726"/>
    <property type="gene ID" value="MBELARI_LOCUS14726"/>
</dbReference>
<feature type="compositionally biased region" description="Polar residues" evidence="1">
    <location>
        <begin position="42"/>
        <end position="51"/>
    </location>
</feature>
<dbReference type="Proteomes" id="UP000887575">
    <property type="component" value="Unassembled WGS sequence"/>
</dbReference>
<proteinExistence type="predicted"/>
<feature type="compositionally biased region" description="Polar residues" evidence="1">
    <location>
        <begin position="95"/>
        <end position="106"/>
    </location>
</feature>
<evidence type="ECO:0000256" key="1">
    <source>
        <dbReference type="SAM" id="MobiDB-lite"/>
    </source>
</evidence>
<dbReference type="SMART" id="SM00668">
    <property type="entry name" value="CTLH"/>
    <property type="match status" value="1"/>
</dbReference>
<dbReference type="InterPro" id="IPR050618">
    <property type="entry name" value="Ubq-SigPath_Reg"/>
</dbReference>
<protein>
    <recommendedName>
        <fullName evidence="2">CTLH domain-containing protein</fullName>
    </recommendedName>
</protein>
<keyword evidence="3" id="KW-1185">Reference proteome</keyword>
<dbReference type="PROSITE" id="PS50897">
    <property type="entry name" value="CTLH"/>
    <property type="match status" value="1"/>
</dbReference>